<organism evidence="2 3">
    <name type="scientific">Solanum commersonii</name>
    <name type="common">Commerson's wild potato</name>
    <name type="synonym">Commerson's nightshade</name>
    <dbReference type="NCBI Taxonomy" id="4109"/>
    <lineage>
        <taxon>Eukaryota</taxon>
        <taxon>Viridiplantae</taxon>
        <taxon>Streptophyta</taxon>
        <taxon>Embryophyta</taxon>
        <taxon>Tracheophyta</taxon>
        <taxon>Spermatophyta</taxon>
        <taxon>Magnoliopsida</taxon>
        <taxon>eudicotyledons</taxon>
        <taxon>Gunneridae</taxon>
        <taxon>Pentapetalae</taxon>
        <taxon>asterids</taxon>
        <taxon>lamiids</taxon>
        <taxon>Solanales</taxon>
        <taxon>Solanaceae</taxon>
        <taxon>Solanoideae</taxon>
        <taxon>Solaneae</taxon>
        <taxon>Solanum</taxon>
    </lineage>
</organism>
<evidence type="ECO:0000313" key="3">
    <source>
        <dbReference type="Proteomes" id="UP000824120"/>
    </source>
</evidence>
<keyword evidence="3" id="KW-1185">Reference proteome</keyword>
<accession>A0A9J5YJ48</accession>
<reference evidence="2 3" key="1">
    <citation type="submission" date="2020-09" db="EMBL/GenBank/DDBJ databases">
        <title>De no assembly of potato wild relative species, Solanum commersonii.</title>
        <authorList>
            <person name="Cho K."/>
        </authorList>
    </citation>
    <scope>NUCLEOTIDE SEQUENCE [LARGE SCALE GENOMIC DNA]</scope>
    <source>
        <strain evidence="2">LZ3.2</strain>
        <tissue evidence="2">Leaf</tissue>
    </source>
</reference>
<sequence length="72" mass="8287">MPPTNKNANLVNKSVTPHKKKQSAVKEKKREAKKIATPPNRKGQKRKGKMVDMLWILPIILHQDQGDQLSYR</sequence>
<gene>
    <name evidence="2" type="ORF">H5410_031723</name>
</gene>
<evidence type="ECO:0000256" key="1">
    <source>
        <dbReference type="SAM" id="MobiDB-lite"/>
    </source>
</evidence>
<dbReference type="Proteomes" id="UP000824120">
    <property type="component" value="Chromosome 6"/>
</dbReference>
<proteinExistence type="predicted"/>
<name>A0A9J5YJ48_SOLCO</name>
<feature type="compositionally biased region" description="Polar residues" evidence="1">
    <location>
        <begin position="1"/>
        <end position="15"/>
    </location>
</feature>
<protein>
    <submittedName>
        <fullName evidence="2">Uncharacterized protein</fullName>
    </submittedName>
</protein>
<evidence type="ECO:0000313" key="2">
    <source>
        <dbReference type="EMBL" id="KAG5600353.1"/>
    </source>
</evidence>
<feature type="compositionally biased region" description="Basic and acidic residues" evidence="1">
    <location>
        <begin position="24"/>
        <end position="34"/>
    </location>
</feature>
<dbReference type="EMBL" id="JACXVP010000006">
    <property type="protein sequence ID" value="KAG5600353.1"/>
    <property type="molecule type" value="Genomic_DNA"/>
</dbReference>
<dbReference type="AlphaFoldDB" id="A0A9J5YJ48"/>
<feature type="region of interest" description="Disordered" evidence="1">
    <location>
        <begin position="1"/>
        <end position="49"/>
    </location>
</feature>
<comment type="caution">
    <text evidence="2">The sequence shown here is derived from an EMBL/GenBank/DDBJ whole genome shotgun (WGS) entry which is preliminary data.</text>
</comment>